<evidence type="ECO:0000256" key="3">
    <source>
        <dbReference type="ARBA" id="ARBA00023163"/>
    </source>
</evidence>
<dbReference type="InterPro" id="IPR036390">
    <property type="entry name" value="WH_DNA-bd_sf"/>
</dbReference>
<keyword evidence="3" id="KW-0804">Transcription</keyword>
<dbReference type="SMART" id="SM00347">
    <property type="entry name" value="HTH_MARR"/>
    <property type="match status" value="1"/>
</dbReference>
<proteinExistence type="predicted"/>
<dbReference type="PROSITE" id="PS50995">
    <property type="entry name" value="HTH_MARR_2"/>
    <property type="match status" value="1"/>
</dbReference>
<feature type="domain" description="HTH marR-type" evidence="4">
    <location>
        <begin position="3"/>
        <end position="137"/>
    </location>
</feature>
<evidence type="ECO:0000313" key="6">
    <source>
        <dbReference type="Proteomes" id="UP000271339"/>
    </source>
</evidence>
<dbReference type="OrthoDB" id="996843at2"/>
<dbReference type="PANTHER" id="PTHR42756">
    <property type="entry name" value="TRANSCRIPTIONAL REGULATOR, MARR"/>
    <property type="match status" value="1"/>
</dbReference>
<dbReference type="Proteomes" id="UP000271339">
    <property type="component" value="Unassembled WGS sequence"/>
</dbReference>
<organism evidence="5 6">
    <name type="scientific">Ulvibacter antarcticus</name>
    <dbReference type="NCBI Taxonomy" id="442714"/>
    <lineage>
        <taxon>Bacteria</taxon>
        <taxon>Pseudomonadati</taxon>
        <taxon>Bacteroidota</taxon>
        <taxon>Flavobacteriia</taxon>
        <taxon>Flavobacteriales</taxon>
        <taxon>Flavobacteriaceae</taxon>
        <taxon>Ulvibacter</taxon>
    </lineage>
</organism>
<name>A0A3L9Y7Q2_9FLAO</name>
<dbReference type="SUPFAM" id="SSF46785">
    <property type="entry name" value="Winged helix' DNA-binding domain"/>
    <property type="match status" value="1"/>
</dbReference>
<dbReference type="InterPro" id="IPR036388">
    <property type="entry name" value="WH-like_DNA-bd_sf"/>
</dbReference>
<dbReference type="InterPro" id="IPR000835">
    <property type="entry name" value="HTH_MarR-typ"/>
</dbReference>
<reference evidence="5 6" key="1">
    <citation type="submission" date="2018-10" db="EMBL/GenBank/DDBJ databases">
        <title>Genomic Encyclopedia of Archaeal and Bacterial Type Strains, Phase II (KMG-II): from individual species to whole genera.</title>
        <authorList>
            <person name="Goeker M."/>
        </authorList>
    </citation>
    <scope>NUCLEOTIDE SEQUENCE [LARGE SCALE GENOMIC DNA]</scope>
    <source>
        <strain evidence="5 6">DSM 23424</strain>
    </source>
</reference>
<accession>A0A3L9Y7Q2</accession>
<dbReference type="GO" id="GO:0003677">
    <property type="term" value="F:DNA binding"/>
    <property type="evidence" value="ECO:0007669"/>
    <property type="project" value="UniProtKB-KW"/>
</dbReference>
<evidence type="ECO:0000313" key="5">
    <source>
        <dbReference type="EMBL" id="RMA56743.1"/>
    </source>
</evidence>
<keyword evidence="1" id="KW-0805">Transcription regulation</keyword>
<dbReference type="AlphaFoldDB" id="A0A3L9Y7Q2"/>
<comment type="caution">
    <text evidence="5">The sequence shown here is derived from an EMBL/GenBank/DDBJ whole genome shotgun (WGS) entry which is preliminary data.</text>
</comment>
<evidence type="ECO:0000256" key="2">
    <source>
        <dbReference type="ARBA" id="ARBA00023125"/>
    </source>
</evidence>
<keyword evidence="2 5" id="KW-0238">DNA-binding</keyword>
<dbReference type="Pfam" id="PF01047">
    <property type="entry name" value="MarR"/>
    <property type="match status" value="1"/>
</dbReference>
<dbReference type="GO" id="GO:0003700">
    <property type="term" value="F:DNA-binding transcription factor activity"/>
    <property type="evidence" value="ECO:0007669"/>
    <property type="project" value="InterPro"/>
</dbReference>
<dbReference type="PANTHER" id="PTHR42756:SF1">
    <property type="entry name" value="TRANSCRIPTIONAL REPRESSOR OF EMRAB OPERON"/>
    <property type="match status" value="1"/>
</dbReference>
<evidence type="ECO:0000259" key="4">
    <source>
        <dbReference type="PROSITE" id="PS50995"/>
    </source>
</evidence>
<dbReference type="RefSeq" id="WP_121908784.1">
    <property type="nucleotide sequence ID" value="NZ_REFC01000016.1"/>
</dbReference>
<dbReference type="EMBL" id="REFC01000016">
    <property type="protein sequence ID" value="RMA56743.1"/>
    <property type="molecule type" value="Genomic_DNA"/>
</dbReference>
<protein>
    <submittedName>
        <fullName evidence="5">DNA-binding MarR family transcriptional regulator</fullName>
    </submittedName>
</protein>
<dbReference type="Gene3D" id="1.10.10.10">
    <property type="entry name" value="Winged helix-like DNA-binding domain superfamily/Winged helix DNA-binding domain"/>
    <property type="match status" value="1"/>
</dbReference>
<sequence>MIEEVILFQIDKTSKVAKQYSQREFDRLGLEITVEQWILLKIVHESNDISQKELAEKSLRDPASITRTLDLLQKKELINRLPIPENRRQYSIDLSKKGVVFIKTNMPLVDAHRKKSIEGLSEKEQRNLNELLKRIQENMS</sequence>
<keyword evidence="6" id="KW-1185">Reference proteome</keyword>
<evidence type="ECO:0000256" key="1">
    <source>
        <dbReference type="ARBA" id="ARBA00023015"/>
    </source>
</evidence>
<gene>
    <name evidence="5" type="ORF">BXY75_3259</name>
</gene>
<dbReference type="PRINTS" id="PR00598">
    <property type="entry name" value="HTHMARR"/>
</dbReference>